<dbReference type="RefSeq" id="WP_123269317.1">
    <property type="nucleotide sequence ID" value="NZ_RJJQ01000001.1"/>
</dbReference>
<accession>A0A3M9MHZ7</accession>
<feature type="compositionally biased region" description="Pro residues" evidence="1">
    <location>
        <begin position="204"/>
        <end position="225"/>
    </location>
</feature>
<keyword evidence="4" id="KW-1185">Reference proteome</keyword>
<evidence type="ECO:0000256" key="1">
    <source>
        <dbReference type="SAM" id="MobiDB-lite"/>
    </source>
</evidence>
<organism evidence="3 4">
    <name type="scientific">Flexivirga caeni</name>
    <dbReference type="NCBI Taxonomy" id="2294115"/>
    <lineage>
        <taxon>Bacteria</taxon>
        <taxon>Bacillati</taxon>
        <taxon>Actinomycetota</taxon>
        <taxon>Actinomycetes</taxon>
        <taxon>Micrococcales</taxon>
        <taxon>Dermacoccaceae</taxon>
        <taxon>Flexivirga</taxon>
    </lineage>
</organism>
<dbReference type="AlphaFoldDB" id="A0A3M9MHZ7"/>
<keyword evidence="2" id="KW-0812">Transmembrane</keyword>
<gene>
    <name evidence="3" type="ORF">EFY87_00250</name>
</gene>
<keyword evidence="2" id="KW-0472">Membrane</keyword>
<evidence type="ECO:0000256" key="2">
    <source>
        <dbReference type="SAM" id="Phobius"/>
    </source>
</evidence>
<dbReference type="EMBL" id="RJJQ01000001">
    <property type="protein sequence ID" value="RNI25124.1"/>
    <property type="molecule type" value="Genomic_DNA"/>
</dbReference>
<evidence type="ECO:0000313" key="4">
    <source>
        <dbReference type="Proteomes" id="UP000271678"/>
    </source>
</evidence>
<dbReference type="Proteomes" id="UP000271678">
    <property type="component" value="Unassembled WGS sequence"/>
</dbReference>
<feature type="transmembrane region" description="Helical" evidence="2">
    <location>
        <begin position="145"/>
        <end position="175"/>
    </location>
</feature>
<comment type="caution">
    <text evidence="3">The sequence shown here is derived from an EMBL/GenBank/DDBJ whole genome shotgun (WGS) entry which is preliminary data.</text>
</comment>
<protein>
    <submittedName>
        <fullName evidence="3">Uncharacterized protein</fullName>
    </submittedName>
</protein>
<reference evidence="3 4" key="1">
    <citation type="submission" date="2018-11" db="EMBL/GenBank/DDBJ databases">
        <title>Draft genome of Simplicispira Flexivirga sp. BO-16.</title>
        <authorList>
            <person name="Im W.T."/>
        </authorList>
    </citation>
    <scope>NUCLEOTIDE SEQUENCE [LARGE SCALE GENOMIC DNA]</scope>
    <source>
        <strain evidence="3 4">BO-16</strain>
    </source>
</reference>
<sequence length="233" mass="23715">MSLPRRRGLALTIVGAVLMLILAPAAAGIGIWQGVSHGMSAVNDQPWHAASSSVHVDTTDSQTILVDGTYDDSQALPACRITGPDGQQVAVSQGDGRLTIDWGSTALTRVGTFQPTTAGDYTIDCSGLRTKVLDSDIAGDIAHRVLVPIGIGVGGGALVFLVGVVLLIIGIVKLVNSGKERNRARLAAAGYPGAPGTYPGPYGAGPPPHSGPAPGGQPPYGPTPGDPKDPYGR</sequence>
<proteinExistence type="predicted"/>
<evidence type="ECO:0000313" key="3">
    <source>
        <dbReference type="EMBL" id="RNI25124.1"/>
    </source>
</evidence>
<dbReference type="OrthoDB" id="5150100at2"/>
<name>A0A3M9MHZ7_9MICO</name>
<keyword evidence="2" id="KW-1133">Transmembrane helix</keyword>
<feature type="region of interest" description="Disordered" evidence="1">
    <location>
        <begin position="197"/>
        <end position="233"/>
    </location>
</feature>